<comment type="subcellular location">
    <subcellularLocation>
        <location evidence="1">Cell membrane</location>
        <topology evidence="1">Multi-pass membrane protein</topology>
    </subcellularLocation>
</comment>
<keyword evidence="4" id="KW-0201">Cytochrome c-type biogenesis</keyword>
<dbReference type="Pfam" id="PF13899">
    <property type="entry name" value="Thioredoxin_7"/>
    <property type="match status" value="1"/>
</dbReference>
<feature type="transmembrane region" description="Helical" evidence="7">
    <location>
        <begin position="310"/>
        <end position="330"/>
    </location>
</feature>
<keyword evidence="8" id="KW-0732">Signal</keyword>
<dbReference type="CDD" id="cd02953">
    <property type="entry name" value="DsbDgamma"/>
    <property type="match status" value="1"/>
</dbReference>
<organism evidence="9">
    <name type="scientific">Cronobacter sakazakii</name>
    <name type="common">Enterobacter sakazakii</name>
    <dbReference type="NCBI Taxonomy" id="28141"/>
    <lineage>
        <taxon>Bacteria</taxon>
        <taxon>Pseudomonadati</taxon>
        <taxon>Pseudomonadota</taxon>
        <taxon>Gammaproteobacteria</taxon>
        <taxon>Enterobacterales</taxon>
        <taxon>Enterobacteriaceae</taxon>
        <taxon>Cronobacter</taxon>
    </lineage>
</organism>
<reference evidence="9" key="2">
    <citation type="submission" date="2019-05" db="EMBL/GenBank/DDBJ databases">
        <authorList>
            <person name="Shi L."/>
            <person name="Feng J."/>
            <person name="Zhang D."/>
            <person name="Zhou D."/>
        </authorList>
    </citation>
    <scope>NUCLEOTIDE SEQUENCE</scope>
    <source>
        <strain evidence="9">505108</strain>
        <plasmid evidence="9">p505108-T6SS</plasmid>
    </source>
</reference>
<evidence type="ECO:0000256" key="7">
    <source>
        <dbReference type="SAM" id="Phobius"/>
    </source>
</evidence>
<keyword evidence="2" id="KW-1003">Cell membrane</keyword>
<dbReference type="Pfam" id="PF11412">
    <property type="entry name" value="DsbD_N"/>
    <property type="match status" value="1"/>
</dbReference>
<feature type="transmembrane region" description="Helical" evidence="7">
    <location>
        <begin position="427"/>
        <end position="455"/>
    </location>
</feature>
<dbReference type="EMBL" id="KY978630">
    <property type="protein sequence ID" value="ASR82230.1"/>
    <property type="molecule type" value="Genomic_DNA"/>
</dbReference>
<reference evidence="9" key="1">
    <citation type="journal article" date="2018" name="Virulence">
        <title>Co-occurrence of 3 different resistance plasmids in a multi-drug resistant Cronobacter sakazakii isolate causing neonatal infections.</title>
        <authorList>
            <person name="Shi L."/>
            <person name="Liang Q."/>
            <person name="Zhan Z."/>
            <person name="Feng J."/>
            <person name="Zhao Y."/>
            <person name="Chen Y."/>
            <person name="Huang M."/>
            <person name="Tong Y."/>
            <person name="Wu W."/>
            <person name="Chen W."/>
            <person name="Li X."/>
            <person name="Yin Z."/>
            <person name="Wang J."/>
            <person name="Zhou D."/>
        </authorList>
    </citation>
    <scope>NUCLEOTIDE SEQUENCE</scope>
    <source>
        <strain evidence="9">505108</strain>
        <plasmid evidence="9">p505108-T6SS</plasmid>
    </source>
</reference>
<evidence type="ECO:0000256" key="8">
    <source>
        <dbReference type="SAM" id="SignalP"/>
    </source>
</evidence>
<feature type="transmembrane region" description="Helical" evidence="7">
    <location>
        <begin position="522"/>
        <end position="539"/>
    </location>
</feature>
<evidence type="ECO:0000256" key="2">
    <source>
        <dbReference type="ARBA" id="ARBA00022475"/>
    </source>
</evidence>
<feature type="signal peptide" evidence="8">
    <location>
        <begin position="1"/>
        <end position="20"/>
    </location>
</feature>
<proteinExistence type="predicted"/>
<dbReference type="GO" id="GO:0005886">
    <property type="term" value="C:plasma membrane"/>
    <property type="evidence" value="ECO:0007669"/>
    <property type="project" value="UniProtKB-SubCell"/>
</dbReference>
<dbReference type="GO" id="GO:0045454">
    <property type="term" value="P:cell redox homeostasis"/>
    <property type="evidence" value="ECO:0007669"/>
    <property type="project" value="TreeGrafter"/>
</dbReference>
<evidence type="ECO:0000313" key="9">
    <source>
        <dbReference type="EMBL" id="ASR82230.1"/>
    </source>
</evidence>
<dbReference type="Pfam" id="PF02683">
    <property type="entry name" value="DsbD_TM"/>
    <property type="match status" value="1"/>
</dbReference>
<dbReference type="PROSITE" id="PS51352">
    <property type="entry name" value="THIOREDOXIN_2"/>
    <property type="match status" value="1"/>
</dbReference>
<keyword evidence="3 7" id="KW-0812">Transmembrane</keyword>
<name>A0A222ZDJ0_CROSK</name>
<geneLocation type="plasmid" evidence="9">
    <name>p505108-T6SS</name>
</geneLocation>
<feature type="chain" id="PRO_5041058397" evidence="8">
    <location>
        <begin position="21"/>
        <end position="673"/>
    </location>
</feature>
<dbReference type="AlphaFoldDB" id="A0A222ZDJ0"/>
<sequence>MKMLFRSLWLLALSMSAAWAADSGWLLPAQPSHAHIQVRSSAPADGKVRLLLAITLDKGWKTYWRTPGDGGFRPVIDWSTPAQTTWHWPQPVRFDAAGFSSVGYHDGVTFPLEVTTTETARLRGTLTLSLCSNLCVVNTFPLDVDLADGSSPGFDDDWNAAMATVPPDTGNITVKNVSARGSTLSLTATSPDGWPQPALFADNPDNVSLSVPVLEPSGDTLTAHFTALNERGEPTDASRIQAVSLVLSSGTTSQQMTVKPDGAPLFWQAVAVALLGGLILNLMPCVLPVMGMKLASLMTLAQADRRQTRIRFLATSAGMIFSFMVLAAIMSALRLSGAWTGWGFQFQHAGFIATMAVVTWAFCFSLAGVIEIRLPAALTTRLATAGGQGVGGSFLEGAFATLLATPCTAPFLGTAVAFALAAPLPELWLIFLALGTGMSLPWLLVSLMPGVARWLPRPGPWMSKLRLVLVLMMLGSSLWLMSLLAKEWGARYVLIAGGLMIALFLWRCAVKLPRHRENLRTLAFGVLFGAGLYAFLAPAPDGRREGPLHWQPFSQAALENALAAHKRVLVDITADWCLNCKVNEVMVLHRPDVVDALHQNDVVLLQGNWSKPSAEIETFLRRHGASGIPFNAVFGPAIPDGKMLSSLLNKTELLSALDNAGAATSQTMNKDRK</sequence>
<dbReference type="InterPro" id="IPR036249">
    <property type="entry name" value="Thioredoxin-like_sf"/>
</dbReference>
<dbReference type="InterPro" id="IPR035671">
    <property type="entry name" value="DsbD_gamma"/>
</dbReference>
<dbReference type="RefSeq" id="WP_011998991.1">
    <property type="nucleotide sequence ID" value="NZ_CABMLV010000002.1"/>
</dbReference>
<feature type="transmembrane region" description="Helical" evidence="7">
    <location>
        <begin position="491"/>
        <end position="510"/>
    </location>
</feature>
<keyword evidence="9" id="KW-0614">Plasmid</keyword>
<feature type="transmembrane region" description="Helical" evidence="7">
    <location>
        <begin position="265"/>
        <end position="289"/>
    </location>
</feature>
<dbReference type="PANTHER" id="PTHR32234">
    <property type="entry name" value="THIOL:DISULFIDE INTERCHANGE PROTEIN DSBD"/>
    <property type="match status" value="1"/>
</dbReference>
<feature type="transmembrane region" description="Helical" evidence="7">
    <location>
        <begin position="350"/>
        <end position="372"/>
    </location>
</feature>
<dbReference type="InterPro" id="IPR028250">
    <property type="entry name" value="DsbDN"/>
</dbReference>
<evidence type="ECO:0000256" key="5">
    <source>
        <dbReference type="ARBA" id="ARBA00022989"/>
    </source>
</evidence>
<dbReference type="InterPro" id="IPR013766">
    <property type="entry name" value="Thioredoxin_domain"/>
</dbReference>
<evidence type="ECO:0000256" key="1">
    <source>
        <dbReference type="ARBA" id="ARBA00004651"/>
    </source>
</evidence>
<evidence type="ECO:0000256" key="3">
    <source>
        <dbReference type="ARBA" id="ARBA00022692"/>
    </source>
</evidence>
<keyword evidence="6 7" id="KW-0472">Membrane</keyword>
<gene>
    <name evidence="9" type="primary">scsB</name>
</gene>
<dbReference type="SUPFAM" id="SSF52833">
    <property type="entry name" value="Thioredoxin-like"/>
    <property type="match status" value="1"/>
</dbReference>
<evidence type="ECO:0000256" key="6">
    <source>
        <dbReference type="ARBA" id="ARBA00023136"/>
    </source>
</evidence>
<dbReference type="Gene3D" id="3.40.30.10">
    <property type="entry name" value="Glutaredoxin"/>
    <property type="match status" value="1"/>
</dbReference>
<protein>
    <submittedName>
        <fullName evidence="9">Copper-sensitivity protein ScsB</fullName>
    </submittedName>
</protein>
<feature type="transmembrane region" description="Helical" evidence="7">
    <location>
        <begin position="393"/>
        <end position="421"/>
    </location>
</feature>
<dbReference type="GO" id="GO:0015035">
    <property type="term" value="F:protein-disulfide reductase activity"/>
    <property type="evidence" value="ECO:0007669"/>
    <property type="project" value="TreeGrafter"/>
</dbReference>
<keyword evidence="5 7" id="KW-1133">Transmembrane helix</keyword>
<feature type="transmembrane region" description="Helical" evidence="7">
    <location>
        <begin position="467"/>
        <end position="485"/>
    </location>
</feature>
<dbReference type="PANTHER" id="PTHR32234:SF3">
    <property type="entry name" value="SUPPRESSION OF COPPER SENSITIVITY PROTEIN"/>
    <property type="match status" value="1"/>
</dbReference>
<evidence type="ECO:0000256" key="4">
    <source>
        <dbReference type="ARBA" id="ARBA00022748"/>
    </source>
</evidence>
<dbReference type="GO" id="GO:0017004">
    <property type="term" value="P:cytochrome complex assembly"/>
    <property type="evidence" value="ECO:0007669"/>
    <property type="project" value="UniProtKB-KW"/>
</dbReference>
<dbReference type="InterPro" id="IPR003834">
    <property type="entry name" value="Cyt_c_assmbl_TM_dom"/>
</dbReference>
<accession>A0A222ZDJ0</accession>